<feature type="transmembrane region" description="Helical" evidence="5">
    <location>
        <begin position="153"/>
        <end position="175"/>
    </location>
</feature>
<feature type="transmembrane region" description="Helical" evidence="5">
    <location>
        <begin position="67"/>
        <end position="86"/>
    </location>
</feature>
<feature type="transmembrane region" description="Helical" evidence="5">
    <location>
        <begin position="98"/>
        <end position="119"/>
    </location>
</feature>
<accession>W8GN73</accession>
<evidence type="ECO:0000256" key="3">
    <source>
        <dbReference type="ARBA" id="ARBA00022989"/>
    </source>
</evidence>
<keyword evidence="3 5" id="KW-1133">Transmembrane helix</keyword>
<feature type="transmembrane region" description="Helical" evidence="5">
    <location>
        <begin position="125"/>
        <end position="141"/>
    </location>
</feature>
<dbReference type="AlphaFoldDB" id="W8GN73"/>
<evidence type="ECO:0000256" key="1">
    <source>
        <dbReference type="ARBA" id="ARBA00004141"/>
    </source>
</evidence>
<dbReference type="RefSeq" id="WP_025208754.1">
    <property type="nucleotide sequence ID" value="NZ_CP006932.1"/>
</dbReference>
<dbReference type="Proteomes" id="UP000019450">
    <property type="component" value="Chromosome"/>
</dbReference>
<dbReference type="GO" id="GO:0016020">
    <property type="term" value="C:membrane"/>
    <property type="evidence" value="ECO:0007669"/>
    <property type="project" value="UniProtKB-SubCell"/>
</dbReference>
<protein>
    <submittedName>
        <fullName evidence="6">Nicotinamide mononucleotide transporter</fullName>
    </submittedName>
</protein>
<feature type="transmembrane region" description="Helical" evidence="5">
    <location>
        <begin position="213"/>
        <end position="234"/>
    </location>
</feature>
<dbReference type="KEGG" id="hcr:X271_00355"/>
<evidence type="ECO:0000313" key="7">
    <source>
        <dbReference type="Proteomes" id="UP000019450"/>
    </source>
</evidence>
<dbReference type="GO" id="GO:0034257">
    <property type="term" value="F:nicotinamide riboside transmembrane transporter activity"/>
    <property type="evidence" value="ECO:0007669"/>
    <property type="project" value="InterPro"/>
</dbReference>
<reference evidence="6 7" key="1">
    <citation type="journal article" date="2014" name="Genome Biol. Evol.">
        <title>Phylogenomics of "Candidatus Hepatoplasma crinochetorum," a Lineage of Mollicutes Associated with Noninsect Arthropods.</title>
        <authorList>
            <person name="Leclercq S."/>
            <person name="Dittmer J."/>
            <person name="Bouchon D."/>
            <person name="Cordaux R."/>
        </authorList>
    </citation>
    <scope>NUCLEOTIDE SEQUENCE [LARGE SCALE GENOMIC DNA]</scope>
    <source>
        <strain evidence="6 7">Av</strain>
    </source>
</reference>
<evidence type="ECO:0000256" key="2">
    <source>
        <dbReference type="ARBA" id="ARBA00022692"/>
    </source>
</evidence>
<keyword evidence="4 5" id="KW-0472">Membrane</keyword>
<feature type="transmembrane region" description="Helical" evidence="5">
    <location>
        <begin position="240"/>
        <end position="257"/>
    </location>
</feature>
<dbReference type="STRING" id="1427984.X271_00355"/>
<dbReference type="HOGENOM" id="CLU_1068280_0_0_14"/>
<feature type="transmembrane region" description="Helical" evidence="5">
    <location>
        <begin position="21"/>
        <end position="47"/>
    </location>
</feature>
<dbReference type="InterPro" id="IPR006419">
    <property type="entry name" value="NMN_transpt_PnuC"/>
</dbReference>
<name>W8GN73_9MOLU</name>
<organism evidence="6 7">
    <name type="scientific">Candidatus Hepatoplasma crinochetorum Av</name>
    <dbReference type="NCBI Taxonomy" id="1427984"/>
    <lineage>
        <taxon>Bacteria</taxon>
        <taxon>Bacillati</taxon>
        <taxon>Mycoplasmatota</taxon>
        <taxon>Mollicutes</taxon>
        <taxon>Candidatus Hepatoplasmataceae</taxon>
        <taxon>Candidatus Hepatoplasma</taxon>
    </lineage>
</organism>
<evidence type="ECO:0000256" key="5">
    <source>
        <dbReference type="SAM" id="Phobius"/>
    </source>
</evidence>
<evidence type="ECO:0000313" key="6">
    <source>
        <dbReference type="EMBL" id="AHK22461.1"/>
    </source>
</evidence>
<keyword evidence="7" id="KW-1185">Reference proteome</keyword>
<comment type="subcellular location">
    <subcellularLocation>
        <location evidence="1">Membrane</location>
        <topology evidence="1">Multi-pass membrane protein</topology>
    </subcellularLocation>
</comment>
<dbReference type="Pfam" id="PF04973">
    <property type="entry name" value="NMN_transporter"/>
    <property type="match status" value="1"/>
</dbReference>
<keyword evidence="2 5" id="KW-0812">Transmembrane</keyword>
<sequence>MEENNIIKLRAKINQKAIIFLYSKIIIMIVFLIISFIFIFSIYQFFFNNGQIKDKNFNAWKMEGNAWVIYFWFILSFISSLTGILGDIFLHRDNKKCFFFYFSFIFTYFLSCIILFLWFEALEQIIVFFLVLFAYLSWGKEKKIDKKIAFANWYLVFFLLVFLFSFTFIFAKLIKVLLDDTNFADEAAYLDAFITLSFLIGWFLLIKKNIQAYLFYLLSTIGAIFLAIDYHTWIYLFSNFFYLFLYFLGINNWIYLAKKE</sequence>
<evidence type="ECO:0000256" key="4">
    <source>
        <dbReference type="ARBA" id="ARBA00023136"/>
    </source>
</evidence>
<dbReference type="EMBL" id="CP006932">
    <property type="protein sequence ID" value="AHK22461.1"/>
    <property type="molecule type" value="Genomic_DNA"/>
</dbReference>
<feature type="transmembrane region" description="Helical" evidence="5">
    <location>
        <begin position="187"/>
        <end position="206"/>
    </location>
</feature>
<proteinExistence type="predicted"/>
<gene>
    <name evidence="6" type="ORF">X271_00355</name>
</gene>